<organism evidence="2 3">
    <name type="scientific">Streptomonospora halophila</name>
    <dbReference type="NCBI Taxonomy" id="427369"/>
    <lineage>
        <taxon>Bacteria</taxon>
        <taxon>Bacillati</taxon>
        <taxon>Actinomycetota</taxon>
        <taxon>Actinomycetes</taxon>
        <taxon>Streptosporangiales</taxon>
        <taxon>Nocardiopsidaceae</taxon>
        <taxon>Streptomonospora</taxon>
    </lineage>
</organism>
<dbReference type="InterPro" id="IPR036390">
    <property type="entry name" value="WH_DNA-bd_sf"/>
</dbReference>
<gene>
    <name evidence="2" type="ORF">GCM10023224_33620</name>
</gene>
<dbReference type="InterPro" id="IPR027395">
    <property type="entry name" value="WH_DNA-bd_dom"/>
</dbReference>
<name>A0ABP9GLC9_9ACTN</name>
<dbReference type="Gene3D" id="1.10.10.10">
    <property type="entry name" value="Winged helix-like DNA-binding domain superfamily/Winged helix DNA-binding domain"/>
    <property type="match status" value="1"/>
</dbReference>
<evidence type="ECO:0000259" key="1">
    <source>
        <dbReference type="Pfam" id="PF13601"/>
    </source>
</evidence>
<evidence type="ECO:0000313" key="3">
    <source>
        <dbReference type="Proteomes" id="UP001499993"/>
    </source>
</evidence>
<sequence length="105" mass="11949">MPITETLFDDFIHVRPRLAILVRLARAGWVEFTQVRESVGCSESALSKQVTALKDAGYTEVRKMTERHRRRTWIRLTDEGSAALARHLDALERLCAHVRGPGPRP</sequence>
<keyword evidence="3" id="KW-1185">Reference proteome</keyword>
<dbReference type="Proteomes" id="UP001499993">
    <property type="component" value="Unassembled WGS sequence"/>
</dbReference>
<feature type="domain" description="Winged helix DNA-binding" evidence="1">
    <location>
        <begin position="17"/>
        <end position="95"/>
    </location>
</feature>
<accession>A0ABP9GLC9</accession>
<dbReference type="Pfam" id="PF13601">
    <property type="entry name" value="HTH_34"/>
    <property type="match status" value="1"/>
</dbReference>
<proteinExistence type="predicted"/>
<evidence type="ECO:0000313" key="2">
    <source>
        <dbReference type="EMBL" id="GAA4947255.1"/>
    </source>
</evidence>
<dbReference type="RefSeq" id="WP_344141386.1">
    <property type="nucleotide sequence ID" value="NZ_BAABIK010000018.1"/>
</dbReference>
<dbReference type="PANTHER" id="PTHR37318">
    <property type="entry name" value="BSL7504 PROTEIN"/>
    <property type="match status" value="1"/>
</dbReference>
<dbReference type="InterPro" id="IPR036388">
    <property type="entry name" value="WH-like_DNA-bd_sf"/>
</dbReference>
<reference evidence="3" key="1">
    <citation type="journal article" date="2019" name="Int. J. Syst. Evol. Microbiol.">
        <title>The Global Catalogue of Microorganisms (GCM) 10K type strain sequencing project: providing services to taxonomists for standard genome sequencing and annotation.</title>
        <authorList>
            <consortium name="The Broad Institute Genomics Platform"/>
            <consortium name="The Broad Institute Genome Sequencing Center for Infectious Disease"/>
            <person name="Wu L."/>
            <person name="Ma J."/>
        </authorList>
    </citation>
    <scope>NUCLEOTIDE SEQUENCE [LARGE SCALE GENOMIC DNA]</scope>
    <source>
        <strain evidence="3">JCM 18123</strain>
    </source>
</reference>
<dbReference type="EMBL" id="BAABIK010000018">
    <property type="protein sequence ID" value="GAA4947255.1"/>
    <property type="molecule type" value="Genomic_DNA"/>
</dbReference>
<dbReference type="SUPFAM" id="SSF46785">
    <property type="entry name" value="Winged helix' DNA-binding domain"/>
    <property type="match status" value="1"/>
</dbReference>
<comment type="caution">
    <text evidence="2">The sequence shown here is derived from an EMBL/GenBank/DDBJ whole genome shotgun (WGS) entry which is preliminary data.</text>
</comment>
<dbReference type="PANTHER" id="PTHR37318:SF1">
    <property type="entry name" value="BSL7504 PROTEIN"/>
    <property type="match status" value="1"/>
</dbReference>
<protein>
    <recommendedName>
        <fullName evidence="1">Winged helix DNA-binding domain-containing protein</fullName>
    </recommendedName>
</protein>